<feature type="chain" id="PRO_5021976097" evidence="1">
    <location>
        <begin position="18"/>
        <end position="546"/>
    </location>
</feature>
<dbReference type="InterPro" id="IPR037291">
    <property type="entry name" value="DUF4139"/>
</dbReference>
<dbReference type="PANTHER" id="PTHR31005">
    <property type="entry name" value="DUF4139 DOMAIN-CONTAINING PROTEIN"/>
    <property type="match status" value="1"/>
</dbReference>
<dbReference type="Pfam" id="PF13598">
    <property type="entry name" value="DUF4139"/>
    <property type="match status" value="1"/>
</dbReference>
<evidence type="ECO:0000313" key="4">
    <source>
        <dbReference type="Proteomes" id="UP000315816"/>
    </source>
</evidence>
<comment type="caution">
    <text evidence="3">The sequence shown here is derived from an EMBL/GenBank/DDBJ whole genome shotgun (WGS) entry which is preliminary data.</text>
</comment>
<evidence type="ECO:0000313" key="3">
    <source>
        <dbReference type="EMBL" id="TQV70406.1"/>
    </source>
</evidence>
<dbReference type="Proteomes" id="UP000315816">
    <property type="component" value="Unassembled WGS sequence"/>
</dbReference>
<reference evidence="3 4" key="1">
    <citation type="submission" date="2019-06" db="EMBL/GenBank/DDBJ databases">
        <title>A novel species of marine bacteria.</title>
        <authorList>
            <person name="Wang Y."/>
        </authorList>
    </citation>
    <scope>NUCLEOTIDE SEQUENCE [LARGE SCALE GENOMIC DNA]</scope>
    <source>
        <strain evidence="3 4">MA1-10</strain>
    </source>
</reference>
<keyword evidence="1" id="KW-0732">Signal</keyword>
<feature type="domain" description="DUF4139" evidence="2">
    <location>
        <begin position="230"/>
        <end position="538"/>
    </location>
</feature>
<dbReference type="RefSeq" id="WP_142851854.1">
    <property type="nucleotide sequence ID" value="NZ_FXWW01000002.1"/>
</dbReference>
<organism evidence="3 4">
    <name type="scientific">Aliiroseovarius halocynthiae</name>
    <dbReference type="NCBI Taxonomy" id="985055"/>
    <lineage>
        <taxon>Bacteria</taxon>
        <taxon>Pseudomonadati</taxon>
        <taxon>Pseudomonadota</taxon>
        <taxon>Alphaproteobacteria</taxon>
        <taxon>Rhodobacterales</taxon>
        <taxon>Paracoccaceae</taxon>
        <taxon>Aliiroseovarius</taxon>
    </lineage>
</organism>
<proteinExistence type="predicted"/>
<name>A0A545SZK6_9RHOB</name>
<dbReference type="PANTHER" id="PTHR31005:SF8">
    <property type="entry name" value="DUF4139 DOMAIN-CONTAINING PROTEIN"/>
    <property type="match status" value="1"/>
</dbReference>
<dbReference type="AlphaFoldDB" id="A0A545SZK6"/>
<keyword evidence="4" id="KW-1185">Reference proteome</keyword>
<gene>
    <name evidence="3" type="ORF">FIL88_00435</name>
</gene>
<protein>
    <submittedName>
        <fullName evidence="3">DUF4139 domain-containing protein</fullName>
    </submittedName>
</protein>
<dbReference type="OrthoDB" id="580912at2"/>
<feature type="signal peptide" evidence="1">
    <location>
        <begin position="1"/>
        <end position="17"/>
    </location>
</feature>
<dbReference type="NCBIfam" id="TIGR02231">
    <property type="entry name" value="mucoidy inhibitor MuiA family protein"/>
    <property type="match status" value="1"/>
</dbReference>
<sequence length="546" mass="59692">MRFTLPLLLLTAGPVFADTFHTAPRAVSATLYANVAEVTHQIALSLPAGTHEVLFPFEFGRYNQEPRLTTLTEGVNIVHAKRLLGGLEHPEQHLTPEQQAALESVETAQEAVQAHADKISEIKADMQAVATRLDFLSSVTAGDLDMTPSDIANVSNTLQREVASARDAYGKLNVILRTATEEQTDLSRALEAAETKLHRLLPPEERQDLWALQVSASQPTEAIFQMKELQGDASWSPTYDIHVSSDAMDRIELVRKVKIQSSSGISWRGVDVTLSTNAPTGQISPRDVDGSIASVVEDILVMQKAGARHEDQMSFGSSVMEAPAVEEEIIIPSFHDAVNKGGGVVYTYGTPIDLGPDDELHLEMDRIALSGDTQIHASPREDATAFWVSKIQNTIGEPILEGDANIYRDGVLVGTTYVGEVVEGDLLDLPLGPVKHIRLTYAEKDDQVGARGFIKSATSRTHQALVRVENLSGEAEDVRVFFPTTYSEQEELNVTVTATPQPSEMDFEDQRGVTVWDLNVPAKGQSEISIKTTLRWPEGKSLSWAP</sequence>
<dbReference type="InterPro" id="IPR011935">
    <property type="entry name" value="CHP02231"/>
</dbReference>
<evidence type="ECO:0000256" key="1">
    <source>
        <dbReference type="SAM" id="SignalP"/>
    </source>
</evidence>
<evidence type="ECO:0000259" key="2">
    <source>
        <dbReference type="Pfam" id="PF13598"/>
    </source>
</evidence>
<dbReference type="EMBL" id="VICH01000001">
    <property type="protein sequence ID" value="TQV70406.1"/>
    <property type="molecule type" value="Genomic_DNA"/>
</dbReference>
<accession>A0A545SZK6</accession>